<dbReference type="InterPro" id="IPR003607">
    <property type="entry name" value="HD/PDEase_dom"/>
</dbReference>
<dbReference type="SMART" id="SM00304">
    <property type="entry name" value="HAMP"/>
    <property type="match status" value="1"/>
</dbReference>
<sequence>MTTEQRLFATFLRRSVWAYFWGSLAVLLNALIVHGLYFAWEPWAWLYAAGLGVLVSVPMAAADLWLARRQLAPARRVFAEGGGGLEAARAAYHALSLWPLLSAGRVMGPHLLAILAAFFPLVHLAHRYGGFPTGPEAMLYLLPWYPLNAALHATVEYLVGAAESQRLLAHLRARHGDAGVAWSRLRVPFLVKVLGVMVALGLLPLGQVALLAYFKLQGYGTAPDPAALPALIAWGLASGLALVLAGGVLLSREVARPLRAVLEAMRQVRAGQSGVRVSAIAWDELGDLTEGFNALSQALEVERQRNQDLYRDTVHALSAAIDARDPYTRGHSQRVGAYARLIARKLGWSSQQAYQLYITGLLHDIGKIGVPEHVLNKAGKLDPDERELVEGHTLIGYNIARQARALEPHLPGIRHHHERMDGKGYPDGLSGEAIGAEARILAVADVWDALTSRRPYRRALSPQEAYRQLQLESLDPRAVRALWELWQEGALEELLEDARQSNPALGGLSAPPPRPGSAPARPDEGAPEFRGS</sequence>
<evidence type="ECO:0000259" key="3">
    <source>
        <dbReference type="PROSITE" id="PS50885"/>
    </source>
</evidence>
<feature type="transmembrane region" description="Helical" evidence="2">
    <location>
        <begin position="189"/>
        <end position="214"/>
    </location>
</feature>
<dbReference type="SUPFAM" id="SSF158472">
    <property type="entry name" value="HAMP domain-like"/>
    <property type="match status" value="1"/>
</dbReference>
<dbReference type="SUPFAM" id="SSF109604">
    <property type="entry name" value="HD-domain/PDEase-like"/>
    <property type="match status" value="1"/>
</dbReference>
<dbReference type="PROSITE" id="PS51832">
    <property type="entry name" value="HD_GYP"/>
    <property type="match status" value="1"/>
</dbReference>
<dbReference type="GO" id="GO:0071111">
    <property type="term" value="F:cyclic-guanylate-specific phosphodiesterase activity"/>
    <property type="evidence" value="ECO:0007669"/>
    <property type="project" value="UniProtKB-EC"/>
</dbReference>
<dbReference type="Gene3D" id="6.10.340.10">
    <property type="match status" value="1"/>
</dbReference>
<reference evidence="5 6" key="1">
    <citation type="submission" date="2018-08" db="EMBL/GenBank/DDBJ databases">
        <title>Meiothermus terrae DSM 26712 genome sequencing project.</title>
        <authorList>
            <person name="Da Costa M.S."/>
            <person name="Albuquerque L."/>
            <person name="Raposo P."/>
            <person name="Froufe H.J.C."/>
            <person name="Barroso C.S."/>
            <person name="Egas C."/>
        </authorList>
    </citation>
    <scope>NUCLEOTIDE SEQUENCE [LARGE SCALE GENOMIC DNA]</scope>
    <source>
        <strain evidence="5 6">DSM 26712</strain>
    </source>
</reference>
<dbReference type="RefSeq" id="WP_245971451.1">
    <property type="nucleotide sequence ID" value="NZ_QXDL01000003.1"/>
</dbReference>
<dbReference type="PANTHER" id="PTHR43155:SF2">
    <property type="entry name" value="CYCLIC DI-GMP PHOSPHODIESTERASE PA4108"/>
    <property type="match status" value="1"/>
</dbReference>
<organism evidence="5 6">
    <name type="scientific">Calidithermus terrae</name>
    <dbReference type="NCBI Taxonomy" id="1408545"/>
    <lineage>
        <taxon>Bacteria</taxon>
        <taxon>Thermotogati</taxon>
        <taxon>Deinococcota</taxon>
        <taxon>Deinococci</taxon>
        <taxon>Thermales</taxon>
        <taxon>Thermaceae</taxon>
        <taxon>Calidithermus</taxon>
    </lineage>
</organism>
<accession>A0A399F834</accession>
<dbReference type="EC" id="3.1.4.52" evidence="5"/>
<keyword evidence="2" id="KW-0812">Transmembrane</keyword>
<dbReference type="GO" id="GO:0016020">
    <property type="term" value="C:membrane"/>
    <property type="evidence" value="ECO:0007669"/>
    <property type="project" value="InterPro"/>
</dbReference>
<dbReference type="InterPro" id="IPR003660">
    <property type="entry name" value="HAMP_dom"/>
</dbReference>
<dbReference type="Pfam" id="PF00672">
    <property type="entry name" value="HAMP"/>
    <property type="match status" value="1"/>
</dbReference>
<dbReference type="CDD" id="cd06225">
    <property type="entry name" value="HAMP"/>
    <property type="match status" value="1"/>
</dbReference>
<evidence type="ECO:0000259" key="4">
    <source>
        <dbReference type="PROSITE" id="PS51832"/>
    </source>
</evidence>
<evidence type="ECO:0000256" key="1">
    <source>
        <dbReference type="SAM" id="MobiDB-lite"/>
    </source>
</evidence>
<dbReference type="PANTHER" id="PTHR43155">
    <property type="entry name" value="CYCLIC DI-GMP PHOSPHODIESTERASE PA4108-RELATED"/>
    <property type="match status" value="1"/>
</dbReference>
<dbReference type="Proteomes" id="UP000265715">
    <property type="component" value="Unassembled WGS sequence"/>
</dbReference>
<keyword evidence="6" id="KW-1185">Reference proteome</keyword>
<dbReference type="EMBL" id="QXDL01000003">
    <property type="protein sequence ID" value="RIH90791.1"/>
    <property type="molecule type" value="Genomic_DNA"/>
</dbReference>
<name>A0A399F834_9DEIN</name>
<feature type="transmembrane region" description="Helical" evidence="2">
    <location>
        <begin position="44"/>
        <end position="66"/>
    </location>
</feature>
<dbReference type="AlphaFoldDB" id="A0A399F834"/>
<feature type="domain" description="HD-GYP" evidence="4">
    <location>
        <begin position="306"/>
        <end position="501"/>
    </location>
</feature>
<protein>
    <submittedName>
        <fullName evidence="5">Cyclic di-GMP phosphodiesterase response regulator RpfG</fullName>
        <ecNumber evidence="5">3.1.4.52</ecNumber>
    </submittedName>
</protein>
<feature type="domain" description="HAMP" evidence="3">
    <location>
        <begin position="252"/>
        <end position="304"/>
    </location>
</feature>
<dbReference type="SMART" id="SM00471">
    <property type="entry name" value="HDc"/>
    <property type="match status" value="1"/>
</dbReference>
<keyword evidence="2" id="KW-1133">Transmembrane helix</keyword>
<dbReference type="Pfam" id="PF13487">
    <property type="entry name" value="HD_5"/>
    <property type="match status" value="1"/>
</dbReference>
<dbReference type="GO" id="GO:0007165">
    <property type="term" value="P:signal transduction"/>
    <property type="evidence" value="ECO:0007669"/>
    <property type="project" value="InterPro"/>
</dbReference>
<dbReference type="InterPro" id="IPR037522">
    <property type="entry name" value="HD_GYP_dom"/>
</dbReference>
<evidence type="ECO:0000256" key="2">
    <source>
        <dbReference type="SAM" id="Phobius"/>
    </source>
</evidence>
<feature type="transmembrane region" description="Helical" evidence="2">
    <location>
        <begin position="16"/>
        <end position="38"/>
    </location>
</feature>
<feature type="transmembrane region" description="Helical" evidence="2">
    <location>
        <begin position="226"/>
        <end position="250"/>
    </location>
</feature>
<comment type="caution">
    <text evidence="5">The sequence shown here is derived from an EMBL/GenBank/DDBJ whole genome shotgun (WGS) entry which is preliminary data.</text>
</comment>
<evidence type="ECO:0000313" key="6">
    <source>
        <dbReference type="Proteomes" id="UP000265715"/>
    </source>
</evidence>
<dbReference type="CDD" id="cd00077">
    <property type="entry name" value="HDc"/>
    <property type="match status" value="1"/>
</dbReference>
<proteinExistence type="predicted"/>
<dbReference type="Gene3D" id="1.10.3210.10">
    <property type="entry name" value="Hypothetical protein af1432"/>
    <property type="match status" value="1"/>
</dbReference>
<dbReference type="PROSITE" id="PS50885">
    <property type="entry name" value="HAMP"/>
    <property type="match status" value="1"/>
</dbReference>
<evidence type="ECO:0000313" key="5">
    <source>
        <dbReference type="EMBL" id="RIH90791.1"/>
    </source>
</evidence>
<gene>
    <name evidence="5" type="primary">rpfG_2</name>
    <name evidence="5" type="ORF">Mterra_00163</name>
</gene>
<feature type="region of interest" description="Disordered" evidence="1">
    <location>
        <begin position="497"/>
        <end position="532"/>
    </location>
</feature>
<keyword evidence="5" id="KW-0378">Hydrolase</keyword>
<keyword evidence="2" id="KW-0472">Membrane</keyword>